<dbReference type="AlphaFoldDB" id="A0A031LNW3"/>
<dbReference type="EMBL" id="JFZT01000040">
    <property type="protein sequence ID" value="EZQ06696.1"/>
    <property type="molecule type" value="Genomic_DNA"/>
</dbReference>
<accession>A0A031LNW3</accession>
<dbReference type="GO" id="GO:0003677">
    <property type="term" value="F:DNA binding"/>
    <property type="evidence" value="ECO:0007669"/>
    <property type="project" value="InterPro"/>
</dbReference>
<sequence>MKNVYRLKVYKKGIIVIPKEVRDLLQISEDGEVELVIEGKEVKLRRPNLTLGDLFGIDKDIDWEKELEELRRKEVENEERYIS</sequence>
<proteinExistence type="predicted"/>
<name>A0A031LNW3_9CREN</name>
<gene>
    <name evidence="2" type="ORF">CM19_07050</name>
</gene>
<reference evidence="2 3" key="1">
    <citation type="submission" date="2014-03" db="EMBL/GenBank/DDBJ databases">
        <title>Draft genome sequence of the novel thermoacidophilic archaea Acidianus copahuensis ALE1 strain, isolated from Copahue volcanic area in Neuquen Argentina.</title>
        <authorList>
            <person name="Urbieta M.S."/>
            <person name="Rascovan N."/>
            <person name="Castro C."/>
            <person name="Revale S."/>
            <person name="Giaveno M.A."/>
            <person name="Vazquez M.P."/>
            <person name="Donati E.R."/>
        </authorList>
    </citation>
    <scope>NUCLEOTIDE SEQUENCE [LARGE SCALE GENOMIC DNA]</scope>
    <source>
        <strain evidence="2 3">ALE1</strain>
    </source>
</reference>
<dbReference type="PROSITE" id="PS51740">
    <property type="entry name" value="SPOVT_ABRB"/>
    <property type="match status" value="1"/>
</dbReference>
<keyword evidence="3" id="KW-1185">Reference proteome</keyword>
<dbReference type="NCBIfam" id="TIGR01439">
    <property type="entry name" value="lp_hng_hel_AbrB"/>
    <property type="match status" value="1"/>
</dbReference>
<feature type="domain" description="SpoVT-AbrB" evidence="1">
    <location>
        <begin position="4"/>
        <end position="49"/>
    </location>
</feature>
<evidence type="ECO:0000313" key="2">
    <source>
        <dbReference type="EMBL" id="EZQ06696.1"/>
    </source>
</evidence>
<dbReference type="SUPFAM" id="SSF89447">
    <property type="entry name" value="AbrB/MazE/MraZ-like"/>
    <property type="match status" value="1"/>
</dbReference>
<evidence type="ECO:0000259" key="1">
    <source>
        <dbReference type="PROSITE" id="PS51740"/>
    </source>
</evidence>
<dbReference type="OrthoDB" id="30861at2157"/>
<evidence type="ECO:0000313" key="3">
    <source>
        <dbReference type="Proteomes" id="UP000024332"/>
    </source>
</evidence>
<organism evidence="2 3">
    <name type="scientific">Candidatus Acidianus copahuensis</name>
    <dbReference type="NCBI Taxonomy" id="1160895"/>
    <lineage>
        <taxon>Archaea</taxon>
        <taxon>Thermoproteota</taxon>
        <taxon>Thermoprotei</taxon>
        <taxon>Sulfolobales</taxon>
        <taxon>Sulfolobaceae</taxon>
        <taxon>Acidianus</taxon>
    </lineage>
</organism>
<dbReference type="InterPro" id="IPR037914">
    <property type="entry name" value="SpoVT-AbrB_sf"/>
</dbReference>
<dbReference type="InterPro" id="IPR007159">
    <property type="entry name" value="SpoVT-AbrB_dom"/>
</dbReference>
<comment type="caution">
    <text evidence="2">The sequence shown here is derived from an EMBL/GenBank/DDBJ whole genome shotgun (WGS) entry which is preliminary data.</text>
</comment>
<dbReference type="Pfam" id="PF04014">
    <property type="entry name" value="MazE_antitoxin"/>
    <property type="match status" value="1"/>
</dbReference>
<dbReference type="SMART" id="SM00966">
    <property type="entry name" value="SpoVT_AbrB"/>
    <property type="match status" value="1"/>
</dbReference>
<dbReference type="RefSeq" id="WP_048099666.1">
    <property type="nucleotide sequence ID" value="NZ_JFZT01000040.1"/>
</dbReference>
<dbReference type="Gene3D" id="2.10.260.10">
    <property type="match status" value="1"/>
</dbReference>
<protein>
    <submittedName>
        <fullName evidence="2">AbrB family transcriptional regulator</fullName>
    </submittedName>
</protein>
<dbReference type="Proteomes" id="UP000024332">
    <property type="component" value="Unassembled WGS sequence"/>
</dbReference>